<evidence type="ECO:0000313" key="1">
    <source>
        <dbReference type="EMBL" id="GBG82204.1"/>
    </source>
</evidence>
<name>A0A388LIP8_CHABU</name>
<sequence>MLFAGGRSCNWYVGTPRAGDPEPHVDTVAPVAPIKTSCCDIETFSLDALLGSISCQLATSRIPSPLRSY</sequence>
<organism evidence="1 2">
    <name type="scientific">Chara braunii</name>
    <name type="common">Braun's stonewort</name>
    <dbReference type="NCBI Taxonomy" id="69332"/>
    <lineage>
        <taxon>Eukaryota</taxon>
        <taxon>Viridiplantae</taxon>
        <taxon>Streptophyta</taxon>
        <taxon>Charophyceae</taxon>
        <taxon>Charales</taxon>
        <taxon>Characeae</taxon>
        <taxon>Chara</taxon>
    </lineage>
</organism>
<keyword evidence="2" id="KW-1185">Reference proteome</keyword>
<dbReference type="Proteomes" id="UP000265515">
    <property type="component" value="Unassembled WGS sequence"/>
</dbReference>
<dbReference type="AlphaFoldDB" id="A0A388LIP8"/>
<comment type="caution">
    <text evidence="1">The sequence shown here is derived from an EMBL/GenBank/DDBJ whole genome shotgun (WGS) entry which is preliminary data.</text>
</comment>
<accession>A0A388LIP8</accession>
<proteinExistence type="predicted"/>
<gene>
    <name evidence="1" type="ORF">CBR_g34487</name>
</gene>
<reference evidence="1 2" key="1">
    <citation type="journal article" date="2018" name="Cell">
        <title>The Chara Genome: Secondary Complexity and Implications for Plant Terrestrialization.</title>
        <authorList>
            <person name="Nishiyama T."/>
            <person name="Sakayama H."/>
            <person name="Vries J.D."/>
            <person name="Buschmann H."/>
            <person name="Saint-Marcoux D."/>
            <person name="Ullrich K.K."/>
            <person name="Haas F.B."/>
            <person name="Vanderstraeten L."/>
            <person name="Becker D."/>
            <person name="Lang D."/>
            <person name="Vosolsobe S."/>
            <person name="Rombauts S."/>
            <person name="Wilhelmsson P.K.I."/>
            <person name="Janitza P."/>
            <person name="Kern R."/>
            <person name="Heyl A."/>
            <person name="Rumpler F."/>
            <person name="Villalobos L.I.A.C."/>
            <person name="Clay J.M."/>
            <person name="Skokan R."/>
            <person name="Toyoda A."/>
            <person name="Suzuki Y."/>
            <person name="Kagoshima H."/>
            <person name="Schijlen E."/>
            <person name="Tajeshwar N."/>
            <person name="Catarino B."/>
            <person name="Hetherington A.J."/>
            <person name="Saltykova A."/>
            <person name="Bonnot C."/>
            <person name="Breuninger H."/>
            <person name="Symeonidi A."/>
            <person name="Radhakrishnan G.V."/>
            <person name="Van Nieuwerburgh F."/>
            <person name="Deforce D."/>
            <person name="Chang C."/>
            <person name="Karol K.G."/>
            <person name="Hedrich R."/>
            <person name="Ulvskov P."/>
            <person name="Glockner G."/>
            <person name="Delwiche C.F."/>
            <person name="Petrasek J."/>
            <person name="Van de Peer Y."/>
            <person name="Friml J."/>
            <person name="Beilby M."/>
            <person name="Dolan L."/>
            <person name="Kohara Y."/>
            <person name="Sugano S."/>
            <person name="Fujiyama A."/>
            <person name="Delaux P.-M."/>
            <person name="Quint M."/>
            <person name="TheiBen G."/>
            <person name="Hagemann M."/>
            <person name="Harholt J."/>
            <person name="Dunand C."/>
            <person name="Zachgo S."/>
            <person name="Langdale J."/>
            <person name="Maumus F."/>
            <person name="Straeten D.V.D."/>
            <person name="Gould S.B."/>
            <person name="Rensing S.A."/>
        </authorList>
    </citation>
    <scope>NUCLEOTIDE SEQUENCE [LARGE SCALE GENOMIC DNA]</scope>
    <source>
        <strain evidence="1 2">S276</strain>
    </source>
</reference>
<evidence type="ECO:0000313" key="2">
    <source>
        <dbReference type="Proteomes" id="UP000265515"/>
    </source>
</evidence>
<protein>
    <submittedName>
        <fullName evidence="1">Uncharacterized protein</fullName>
    </submittedName>
</protein>
<dbReference type="Gramene" id="GBG82204">
    <property type="protein sequence ID" value="GBG82204"/>
    <property type="gene ID" value="CBR_g34487"/>
</dbReference>
<dbReference type="EMBL" id="BFEA01000399">
    <property type="protein sequence ID" value="GBG82204.1"/>
    <property type="molecule type" value="Genomic_DNA"/>
</dbReference>